<dbReference type="Gene3D" id="3.40.50.150">
    <property type="entry name" value="Vaccinia Virus protein VP39"/>
    <property type="match status" value="1"/>
</dbReference>
<geneLocation type="plasmid" evidence="3">
    <name>pSinB</name>
</geneLocation>
<evidence type="ECO:0000313" key="3">
    <source>
        <dbReference type="EMBL" id="AMP35025.1"/>
    </source>
</evidence>
<dbReference type="GO" id="GO:0032259">
    <property type="term" value="P:methylation"/>
    <property type="evidence" value="ECO:0007669"/>
    <property type="project" value="UniProtKB-KW"/>
</dbReference>
<keyword evidence="3" id="KW-0808">Transferase</keyword>
<dbReference type="GO" id="GO:0008757">
    <property type="term" value="F:S-adenosylmethionine-dependent methyltransferase activity"/>
    <property type="evidence" value="ECO:0007669"/>
    <property type="project" value="InterPro"/>
</dbReference>
<evidence type="ECO:0000256" key="1">
    <source>
        <dbReference type="SAM" id="MobiDB-lite"/>
    </source>
</evidence>
<keyword evidence="3" id="KW-0489">Methyltransferase</keyword>
<gene>
    <name evidence="3" type="ORF">pSinB_166</name>
</gene>
<reference evidence="3" key="1">
    <citation type="submission" date="2015-11" db="EMBL/GenBank/DDBJ databases">
        <title>Molecular characterization of pSinB plasmid of arsenite oxidizing, metalotolerant Sinorhizobium sp. M14 - insight into the heavy metal resistome of sinorhizobial extrachromosomal replicons.</title>
        <authorList>
            <person name="Romaniuk K."/>
            <person name="Decewicz P."/>
            <person name="Mielnicki S."/>
            <person name="Sklodowska A."/>
            <person name="Dziewit L."/>
            <person name="Drewniak L."/>
        </authorList>
    </citation>
    <scope>NUCLEOTIDE SEQUENCE</scope>
    <source>
        <strain evidence="3">M14</strain>
        <plasmid evidence="3">pSinB</plasmid>
    </source>
</reference>
<dbReference type="EMBL" id="KU140623">
    <property type="protein sequence ID" value="AMP35025.1"/>
    <property type="molecule type" value="Genomic_DNA"/>
</dbReference>
<feature type="region of interest" description="Disordered" evidence="1">
    <location>
        <begin position="302"/>
        <end position="330"/>
    </location>
</feature>
<sequence length="330" mass="36615">MSRSVENLARTRTHLLANLARKIWETLTDGTVGRTAMYRLGRLLCGYYTRHTAKIQNHYAQFMRMPPLLEMLADLIRKYPSSGEVRIACFGCRAGVELYSALYVLRTARPDLRIACYGIDVSDSGVNAARKAVHRIDAPASGAGLYLPGRSELLDCDFAAAEGMLERQFASALCVRDWLRENITWLAADVTDVDLLHQIGIQDIVMANNFMRLIDDSLAESCLRNVAHLVAPGGIIVVDGVDLDVKTRVLASLHFVPVIDRLAESGWSDMSEDPLAKDDMKQGAARPEQMDWRYRNSVVFRSPERSDETRGDHAGSSLSARSGLYAPGQL</sequence>
<name>A0A142BPL7_9HYPH</name>
<dbReference type="PROSITE" id="PS50123">
    <property type="entry name" value="CHER"/>
    <property type="match status" value="1"/>
</dbReference>
<protein>
    <submittedName>
        <fullName evidence="3">Chemotaxis protein methyltransferase</fullName>
    </submittedName>
</protein>
<dbReference type="RefSeq" id="WP_115422014.1">
    <property type="nucleotide sequence ID" value="NZ_KU140623.1"/>
</dbReference>
<dbReference type="InterPro" id="IPR029063">
    <property type="entry name" value="SAM-dependent_MTases_sf"/>
</dbReference>
<dbReference type="InterPro" id="IPR000780">
    <property type="entry name" value="CheR_MeTrfase"/>
</dbReference>
<feature type="domain" description="CheR-type methyltransferase" evidence="2">
    <location>
        <begin position="60"/>
        <end position="238"/>
    </location>
</feature>
<dbReference type="SUPFAM" id="SSF53335">
    <property type="entry name" value="S-adenosyl-L-methionine-dependent methyltransferases"/>
    <property type="match status" value="1"/>
</dbReference>
<keyword evidence="3" id="KW-0614">Plasmid</keyword>
<dbReference type="AlphaFoldDB" id="A0A142BPL7"/>
<evidence type="ECO:0000259" key="2">
    <source>
        <dbReference type="PROSITE" id="PS50123"/>
    </source>
</evidence>
<accession>A0A142BPL7</accession>
<proteinExistence type="predicted"/>
<feature type="compositionally biased region" description="Basic and acidic residues" evidence="1">
    <location>
        <begin position="302"/>
        <end position="313"/>
    </location>
</feature>
<organism evidence="3">
    <name type="scientific">Sinorhizobium sp. M14</name>
    <dbReference type="NCBI Taxonomy" id="430451"/>
    <lineage>
        <taxon>Bacteria</taxon>
        <taxon>Pseudomonadati</taxon>
        <taxon>Pseudomonadota</taxon>
        <taxon>Alphaproteobacteria</taxon>
        <taxon>Hyphomicrobiales</taxon>
        <taxon>Rhizobiaceae</taxon>
        <taxon>Sinorhizobium/Ensifer group</taxon>
        <taxon>Sinorhizobium</taxon>
    </lineage>
</organism>